<dbReference type="EMBL" id="HG994367">
    <property type="protein sequence ID" value="CAF1709198.1"/>
    <property type="molecule type" value="Genomic_DNA"/>
</dbReference>
<evidence type="ECO:0000313" key="1">
    <source>
        <dbReference type="EMBL" id="CAF1709198.1"/>
    </source>
</evidence>
<organism evidence="1">
    <name type="scientific">Brassica napus</name>
    <name type="common">Rape</name>
    <dbReference type="NCBI Taxonomy" id="3708"/>
    <lineage>
        <taxon>Eukaryota</taxon>
        <taxon>Viridiplantae</taxon>
        <taxon>Streptophyta</taxon>
        <taxon>Embryophyta</taxon>
        <taxon>Tracheophyta</taxon>
        <taxon>Spermatophyta</taxon>
        <taxon>Magnoliopsida</taxon>
        <taxon>eudicotyledons</taxon>
        <taxon>Gunneridae</taxon>
        <taxon>Pentapetalae</taxon>
        <taxon>rosids</taxon>
        <taxon>malvids</taxon>
        <taxon>Brassicales</taxon>
        <taxon>Brassicaceae</taxon>
        <taxon>Brassiceae</taxon>
        <taxon>Brassica</taxon>
    </lineage>
</organism>
<sequence>MERTWEKIQFYSSFYSTPICLVVEEDIYSSLLFKINLDLNLSSVS</sequence>
<name>A0A816IMW8_BRANA</name>
<accession>A0A816IMW8</accession>
<gene>
    <name evidence="1" type="ORF">DARMORV10_C03P73190.1</name>
</gene>
<dbReference type="Proteomes" id="UP001295469">
    <property type="component" value="Chromosome C03"/>
</dbReference>
<reference evidence="1" key="1">
    <citation type="submission" date="2021-01" db="EMBL/GenBank/DDBJ databases">
        <authorList>
            <consortium name="Genoscope - CEA"/>
            <person name="William W."/>
        </authorList>
    </citation>
    <scope>NUCLEOTIDE SEQUENCE</scope>
</reference>
<protein>
    <submittedName>
        <fullName evidence="1">(rape) hypothetical protein</fullName>
    </submittedName>
</protein>
<dbReference type="AlphaFoldDB" id="A0A816IMW8"/>
<proteinExistence type="predicted"/>